<proteinExistence type="predicted"/>
<comment type="caution">
    <text evidence="1">The sequence shown here is derived from an EMBL/GenBank/DDBJ whole genome shotgun (WGS) entry which is preliminary data.</text>
</comment>
<gene>
    <name evidence="1" type="ORF">BDM02DRAFT_947327</name>
</gene>
<evidence type="ECO:0000313" key="1">
    <source>
        <dbReference type="EMBL" id="KAF9644456.1"/>
    </source>
</evidence>
<accession>A0ACB6Z4D6</accession>
<dbReference type="Proteomes" id="UP000886501">
    <property type="component" value="Unassembled WGS sequence"/>
</dbReference>
<reference evidence="1" key="1">
    <citation type="submission" date="2019-10" db="EMBL/GenBank/DDBJ databases">
        <authorList>
            <consortium name="DOE Joint Genome Institute"/>
            <person name="Kuo A."/>
            <person name="Miyauchi S."/>
            <person name="Kiss E."/>
            <person name="Drula E."/>
            <person name="Kohler A."/>
            <person name="Sanchez-Garcia M."/>
            <person name="Andreopoulos B."/>
            <person name="Barry K.W."/>
            <person name="Bonito G."/>
            <person name="Buee M."/>
            <person name="Carver A."/>
            <person name="Chen C."/>
            <person name="Cichocki N."/>
            <person name="Clum A."/>
            <person name="Culley D."/>
            <person name="Crous P.W."/>
            <person name="Fauchery L."/>
            <person name="Girlanda M."/>
            <person name="Hayes R."/>
            <person name="Keri Z."/>
            <person name="Labutti K."/>
            <person name="Lipzen A."/>
            <person name="Lombard V."/>
            <person name="Magnuson J."/>
            <person name="Maillard F."/>
            <person name="Morin E."/>
            <person name="Murat C."/>
            <person name="Nolan M."/>
            <person name="Ohm R."/>
            <person name="Pangilinan J."/>
            <person name="Pereira M."/>
            <person name="Perotto S."/>
            <person name="Peter M."/>
            <person name="Riley R."/>
            <person name="Sitrit Y."/>
            <person name="Stielow B."/>
            <person name="Szollosi G."/>
            <person name="Zifcakova L."/>
            <person name="Stursova M."/>
            <person name="Spatafora J.W."/>
            <person name="Tedersoo L."/>
            <person name="Vaario L.-M."/>
            <person name="Yamada A."/>
            <person name="Yan M."/>
            <person name="Wang P."/>
            <person name="Xu J."/>
            <person name="Bruns T."/>
            <person name="Baldrian P."/>
            <person name="Vilgalys R."/>
            <person name="Henrissat B."/>
            <person name="Grigoriev I.V."/>
            <person name="Hibbett D."/>
            <person name="Nagy L.G."/>
            <person name="Martin F.M."/>
        </authorList>
    </citation>
    <scope>NUCLEOTIDE SEQUENCE</scope>
    <source>
        <strain evidence="1">P2</strain>
    </source>
</reference>
<name>A0ACB6Z4D6_THEGA</name>
<reference evidence="1" key="2">
    <citation type="journal article" date="2020" name="Nat. Commun.">
        <title>Large-scale genome sequencing of mycorrhizal fungi provides insights into the early evolution of symbiotic traits.</title>
        <authorList>
            <person name="Miyauchi S."/>
            <person name="Kiss E."/>
            <person name="Kuo A."/>
            <person name="Drula E."/>
            <person name="Kohler A."/>
            <person name="Sanchez-Garcia M."/>
            <person name="Morin E."/>
            <person name="Andreopoulos B."/>
            <person name="Barry K.W."/>
            <person name="Bonito G."/>
            <person name="Buee M."/>
            <person name="Carver A."/>
            <person name="Chen C."/>
            <person name="Cichocki N."/>
            <person name="Clum A."/>
            <person name="Culley D."/>
            <person name="Crous P.W."/>
            <person name="Fauchery L."/>
            <person name="Girlanda M."/>
            <person name="Hayes R.D."/>
            <person name="Keri Z."/>
            <person name="LaButti K."/>
            <person name="Lipzen A."/>
            <person name="Lombard V."/>
            <person name="Magnuson J."/>
            <person name="Maillard F."/>
            <person name="Murat C."/>
            <person name="Nolan M."/>
            <person name="Ohm R.A."/>
            <person name="Pangilinan J."/>
            <person name="Pereira M.F."/>
            <person name="Perotto S."/>
            <person name="Peter M."/>
            <person name="Pfister S."/>
            <person name="Riley R."/>
            <person name="Sitrit Y."/>
            <person name="Stielow J.B."/>
            <person name="Szollosi G."/>
            <person name="Zifcakova L."/>
            <person name="Stursova M."/>
            <person name="Spatafora J.W."/>
            <person name="Tedersoo L."/>
            <person name="Vaario L.M."/>
            <person name="Yamada A."/>
            <person name="Yan M."/>
            <person name="Wang P."/>
            <person name="Xu J."/>
            <person name="Bruns T."/>
            <person name="Baldrian P."/>
            <person name="Vilgalys R."/>
            <person name="Dunand C."/>
            <person name="Henrissat B."/>
            <person name="Grigoriev I.V."/>
            <person name="Hibbett D."/>
            <person name="Nagy L.G."/>
            <person name="Martin F.M."/>
        </authorList>
    </citation>
    <scope>NUCLEOTIDE SEQUENCE</scope>
    <source>
        <strain evidence="1">P2</strain>
    </source>
</reference>
<sequence>MKGAPSPSESVKSAAAIKGTVCGPAGPRYGRPSDRFGPPMALFSEPLAFLKHDLEHLESFTPDHMTLNSAFELVATATDFFDDESKREAALKPILRGLFAGQNEWQKPTTDGAAKPDGVWLEGSFAYLIVELRNEPGLEGDPFLQGLAVYSKIVTQPEYTPYLGQSNVPAILLAIAGDCLVVSTAVFTDAMYADKLLLTWLHLGPYASDNVLHVARVFMAINKSMERLRELYKSLQRVPRSSPRAKALWPNPAVDPSGSIELPKLEFFCKVNRADGAELPVIDEENGRHAMYLARMQTGTSTQVVFVKFAVKYREDAHRLLADQVPPLAPALHFCARIVGGVYMVVMEYIPKSKGQSIDPHSSPDSSPVPEVVHRDVSKGLALLHGQNLVFGDLRETNLLYLLEGEGRVLFVDFDGVGQDGVDRYSACLNPGAGLGVHRWQVMEKVHDRQNLGRLMERLSRRMSWNTL</sequence>
<evidence type="ECO:0000313" key="2">
    <source>
        <dbReference type="Proteomes" id="UP000886501"/>
    </source>
</evidence>
<dbReference type="EMBL" id="MU118138">
    <property type="protein sequence ID" value="KAF9644456.1"/>
    <property type="molecule type" value="Genomic_DNA"/>
</dbReference>
<keyword evidence="2" id="KW-1185">Reference proteome</keyword>
<protein>
    <submittedName>
        <fullName evidence="1">Uncharacterized protein</fullName>
    </submittedName>
</protein>
<organism evidence="1 2">
    <name type="scientific">Thelephora ganbajun</name>
    <name type="common">Ganba fungus</name>
    <dbReference type="NCBI Taxonomy" id="370292"/>
    <lineage>
        <taxon>Eukaryota</taxon>
        <taxon>Fungi</taxon>
        <taxon>Dikarya</taxon>
        <taxon>Basidiomycota</taxon>
        <taxon>Agaricomycotina</taxon>
        <taxon>Agaricomycetes</taxon>
        <taxon>Thelephorales</taxon>
        <taxon>Thelephoraceae</taxon>
        <taxon>Thelephora</taxon>
    </lineage>
</organism>